<dbReference type="EMBL" id="CACRXK020003267">
    <property type="protein sequence ID" value="CAB3998105.1"/>
    <property type="molecule type" value="Genomic_DNA"/>
</dbReference>
<name>A0A7D9I663_PARCT</name>
<dbReference type="InterPro" id="IPR043128">
    <property type="entry name" value="Rev_trsase/Diguanyl_cyclase"/>
</dbReference>
<proteinExistence type="predicted"/>
<protein>
    <submittedName>
        <fullName evidence="2">Uncharacterized protein</fullName>
    </submittedName>
</protein>
<feature type="compositionally biased region" description="Polar residues" evidence="1">
    <location>
        <begin position="202"/>
        <end position="215"/>
    </location>
</feature>
<evidence type="ECO:0000313" key="2">
    <source>
        <dbReference type="EMBL" id="CAB3998105.1"/>
    </source>
</evidence>
<dbReference type="Pfam" id="PF17919">
    <property type="entry name" value="RT_RNaseH_2"/>
    <property type="match status" value="1"/>
</dbReference>
<dbReference type="Gene3D" id="3.30.70.270">
    <property type="match status" value="1"/>
</dbReference>
<gene>
    <name evidence="2" type="ORF">PACLA_8A037191</name>
</gene>
<dbReference type="InterPro" id="IPR043502">
    <property type="entry name" value="DNA/RNA_pol_sf"/>
</dbReference>
<evidence type="ECO:0000256" key="1">
    <source>
        <dbReference type="SAM" id="MobiDB-lite"/>
    </source>
</evidence>
<dbReference type="OrthoDB" id="6147315at2759"/>
<evidence type="ECO:0000313" key="3">
    <source>
        <dbReference type="Proteomes" id="UP001152795"/>
    </source>
</evidence>
<keyword evidence="3" id="KW-1185">Reference proteome</keyword>
<dbReference type="PANTHER" id="PTHR34072">
    <property type="entry name" value="ENZYMATIC POLYPROTEIN-RELATED"/>
    <property type="match status" value="1"/>
</dbReference>
<dbReference type="Proteomes" id="UP001152795">
    <property type="component" value="Unassembled WGS sequence"/>
</dbReference>
<accession>A0A7D9I663</accession>
<dbReference type="InterPro" id="IPR041577">
    <property type="entry name" value="RT_RNaseH_2"/>
</dbReference>
<reference evidence="2" key="1">
    <citation type="submission" date="2020-04" db="EMBL/GenBank/DDBJ databases">
        <authorList>
            <person name="Alioto T."/>
            <person name="Alioto T."/>
            <person name="Gomez Garrido J."/>
        </authorList>
    </citation>
    <scope>NUCLEOTIDE SEQUENCE</scope>
    <source>
        <strain evidence="2">A484AB</strain>
    </source>
</reference>
<feature type="region of interest" description="Disordered" evidence="1">
    <location>
        <begin position="195"/>
        <end position="215"/>
    </location>
</feature>
<organism evidence="2 3">
    <name type="scientific">Paramuricea clavata</name>
    <name type="common">Red gorgonian</name>
    <name type="synonym">Violescent sea-whip</name>
    <dbReference type="NCBI Taxonomy" id="317549"/>
    <lineage>
        <taxon>Eukaryota</taxon>
        <taxon>Metazoa</taxon>
        <taxon>Cnidaria</taxon>
        <taxon>Anthozoa</taxon>
        <taxon>Octocorallia</taxon>
        <taxon>Malacalcyonacea</taxon>
        <taxon>Plexauridae</taxon>
        <taxon>Paramuricea</taxon>
    </lineage>
</organism>
<dbReference type="AlphaFoldDB" id="A0A7D9I663"/>
<sequence length="215" mass="24247">MNEVRKLMGFLNYYRRYIANFSRIAKPIYDLVKVSENDSKTKRGKPMANNPVSWTPAHQSLLEELIGCLVSAPVMAYPDPHSPYVLHTDASENGLGVVLYQEQDDGLRVIAYGSRTLTPAEKNYHLHSVRYRPGKLNTDADTLSRLLEHMSKYMDSCTEETCQDELRAIVQSIQLEDKGKVTWVSSLIHDPTVLHGGDPQPIASSTPQFNLSDIR</sequence>
<dbReference type="SUPFAM" id="SSF56672">
    <property type="entry name" value="DNA/RNA polymerases"/>
    <property type="match status" value="1"/>
</dbReference>
<comment type="caution">
    <text evidence="2">The sequence shown here is derived from an EMBL/GenBank/DDBJ whole genome shotgun (WGS) entry which is preliminary data.</text>
</comment>
<dbReference type="PANTHER" id="PTHR34072:SF47">
    <property type="entry name" value="RIBONUCLEASE H"/>
    <property type="match status" value="1"/>
</dbReference>